<feature type="region of interest" description="Disordered" evidence="2">
    <location>
        <begin position="1"/>
        <end position="22"/>
    </location>
</feature>
<dbReference type="InterPro" id="IPR015943">
    <property type="entry name" value="WD40/YVTN_repeat-like_dom_sf"/>
</dbReference>
<sequence>MAKTAPPRSPGASRREEARRQAQRRRQQHLLLQGGLVAIAVVVVAVAAWWLIVRAGESDSQVLYRFQTQDFHSLAIDPIDPDTLYLGHHGGLLVSRDGGRTWQSGTLSGVDAMQLALPAADPERIYASGHGVFVVSQDGGQTWASPAHNLPALDLHGFAVAPSDPNRVYAFELGTFSLYASSDGGVTWEARGLPPSLNQGILPLAVAADDPQHLYAGVGGQIWESLDGGQSWRQLGPGHGGTITALAVSASSQALLFAGTDQGLWKLDYSGNWQRLPVQPREGVLAVAVAPLASGAERVVLVDAQGNFYRSDDGGQTWLSR</sequence>
<reference evidence="5" key="1">
    <citation type="journal article" date="2020" name="mSystems">
        <title>Genome- and Community-Level Interaction Insights into Carbon Utilization and Element Cycling Functions of Hydrothermarchaeota in Hydrothermal Sediment.</title>
        <authorList>
            <person name="Zhou Z."/>
            <person name="Liu Y."/>
            <person name="Xu W."/>
            <person name="Pan J."/>
            <person name="Luo Z.H."/>
            <person name="Li M."/>
        </authorList>
    </citation>
    <scope>NUCLEOTIDE SEQUENCE [LARGE SCALE GENOMIC DNA]</scope>
    <source>
        <strain evidence="5">SpSt-210</strain>
    </source>
</reference>
<dbReference type="GO" id="GO:0010411">
    <property type="term" value="P:xyloglucan metabolic process"/>
    <property type="evidence" value="ECO:0007669"/>
    <property type="project" value="TreeGrafter"/>
</dbReference>
<feature type="transmembrane region" description="Helical" evidence="3">
    <location>
        <begin position="30"/>
        <end position="52"/>
    </location>
</feature>
<dbReference type="AlphaFoldDB" id="A0A831TFZ9"/>
<evidence type="ECO:0000256" key="3">
    <source>
        <dbReference type="SAM" id="Phobius"/>
    </source>
</evidence>
<keyword evidence="3" id="KW-1133">Transmembrane helix</keyword>
<keyword evidence="3" id="KW-0812">Transmembrane</keyword>
<dbReference type="EMBL" id="DSIY01000188">
    <property type="protein sequence ID" value="HEG91325.1"/>
    <property type="molecule type" value="Genomic_DNA"/>
</dbReference>
<protein>
    <recommendedName>
        <fullName evidence="4">Sortilin N-terminal domain-containing protein</fullName>
    </recommendedName>
</protein>
<proteinExistence type="predicted"/>
<gene>
    <name evidence="5" type="ORF">ENP34_07775</name>
</gene>
<keyword evidence="1" id="KW-0677">Repeat</keyword>
<evidence type="ECO:0000259" key="4">
    <source>
        <dbReference type="Pfam" id="PF15902"/>
    </source>
</evidence>
<dbReference type="SUPFAM" id="SSF110296">
    <property type="entry name" value="Oligoxyloglucan reducing end-specific cellobiohydrolase"/>
    <property type="match status" value="1"/>
</dbReference>
<accession>A0A831TFZ9</accession>
<feature type="domain" description="Sortilin N-terminal" evidence="4">
    <location>
        <begin position="133"/>
        <end position="235"/>
    </location>
</feature>
<dbReference type="PANTHER" id="PTHR43739:SF5">
    <property type="entry name" value="EXO-ALPHA-SIALIDASE"/>
    <property type="match status" value="1"/>
</dbReference>
<organism evidence="5">
    <name type="scientific">Thermorudis peleae</name>
    <dbReference type="NCBI Taxonomy" id="1382356"/>
    <lineage>
        <taxon>Bacteria</taxon>
        <taxon>Pseudomonadati</taxon>
        <taxon>Thermomicrobiota</taxon>
        <taxon>Thermomicrobia</taxon>
        <taxon>Thermomicrobia incertae sedis</taxon>
        <taxon>Thermorudis</taxon>
    </lineage>
</organism>
<keyword evidence="3" id="KW-0472">Membrane</keyword>
<dbReference type="Pfam" id="PF15902">
    <property type="entry name" value="Sortilin-Vps10"/>
    <property type="match status" value="1"/>
</dbReference>
<evidence type="ECO:0000313" key="5">
    <source>
        <dbReference type="EMBL" id="HEG91325.1"/>
    </source>
</evidence>
<evidence type="ECO:0000256" key="2">
    <source>
        <dbReference type="SAM" id="MobiDB-lite"/>
    </source>
</evidence>
<dbReference type="Gene3D" id="2.130.10.10">
    <property type="entry name" value="YVTN repeat-like/Quinoprotein amine dehydrogenase"/>
    <property type="match status" value="2"/>
</dbReference>
<name>A0A831TFZ9_9BACT</name>
<evidence type="ECO:0000256" key="1">
    <source>
        <dbReference type="ARBA" id="ARBA00022737"/>
    </source>
</evidence>
<dbReference type="InterPro" id="IPR031778">
    <property type="entry name" value="Sortilin_N"/>
</dbReference>
<dbReference type="CDD" id="cd15482">
    <property type="entry name" value="Sialidase_non-viral"/>
    <property type="match status" value="1"/>
</dbReference>
<dbReference type="PANTHER" id="PTHR43739">
    <property type="entry name" value="XYLOGLUCANASE (EUROFUNG)"/>
    <property type="match status" value="1"/>
</dbReference>
<dbReference type="InterPro" id="IPR052025">
    <property type="entry name" value="Xyloglucanase_GH74"/>
</dbReference>
<comment type="caution">
    <text evidence="5">The sequence shown here is derived from an EMBL/GenBank/DDBJ whole genome shotgun (WGS) entry which is preliminary data.</text>
</comment>